<evidence type="ECO:0000256" key="4">
    <source>
        <dbReference type="SAM" id="Phobius"/>
    </source>
</evidence>
<keyword evidence="4" id="KW-0812">Transmembrane</keyword>
<dbReference type="AlphaFoldDB" id="A0A1I6D9Y4"/>
<dbReference type="GO" id="GO:0006654">
    <property type="term" value="P:phosphatidic acid biosynthetic process"/>
    <property type="evidence" value="ECO:0007669"/>
    <property type="project" value="TreeGrafter"/>
</dbReference>
<keyword evidence="4" id="KW-1133">Transmembrane helix</keyword>
<proteinExistence type="predicted"/>
<keyword evidence="7" id="KW-1185">Reference proteome</keyword>
<name>A0A1I6D9Y4_9RHOB</name>
<sequence>MGQAVQWLRSMAFVIQMYAAMALLGVLMAPMAVLDAKWARLACRTYARYVRWTAGWMVGLKSEVRGQVPTGPVLVAAKHQSFFDIILIFAALPYARFVMKKELLAAPFLGQYARRIGCVAVDRGKRGKAIKHLLSEAGALQGDPGQLVIYAQGTRVAPGQKLPYKVGAGVLYEALEQPCVPVATNVGVFWPRRSILRKPGLAVVEFLPPIAPDLAIAPFMQRLETEIETASDALMREAGFDGVGDEQD</sequence>
<feature type="domain" description="Phospholipid/glycerol acyltransferase" evidence="5">
    <location>
        <begin position="73"/>
        <end position="187"/>
    </location>
</feature>
<dbReference type="PANTHER" id="PTHR10434">
    <property type="entry name" value="1-ACYL-SN-GLYCEROL-3-PHOSPHATE ACYLTRANSFERASE"/>
    <property type="match status" value="1"/>
</dbReference>
<dbReference type="InterPro" id="IPR002123">
    <property type="entry name" value="Plipid/glycerol_acylTrfase"/>
</dbReference>
<evidence type="ECO:0000256" key="2">
    <source>
        <dbReference type="ARBA" id="ARBA00022679"/>
    </source>
</evidence>
<organism evidence="6 7">
    <name type="scientific">Poseidonocella sedimentorum</name>
    <dbReference type="NCBI Taxonomy" id="871652"/>
    <lineage>
        <taxon>Bacteria</taxon>
        <taxon>Pseudomonadati</taxon>
        <taxon>Pseudomonadota</taxon>
        <taxon>Alphaproteobacteria</taxon>
        <taxon>Rhodobacterales</taxon>
        <taxon>Roseobacteraceae</taxon>
        <taxon>Poseidonocella</taxon>
    </lineage>
</organism>
<dbReference type="EMBL" id="FOYI01000002">
    <property type="protein sequence ID" value="SFR02295.1"/>
    <property type="molecule type" value="Genomic_DNA"/>
</dbReference>
<keyword evidence="2 6" id="KW-0808">Transferase</keyword>
<dbReference type="Pfam" id="PF01553">
    <property type="entry name" value="Acyltransferase"/>
    <property type="match status" value="1"/>
</dbReference>
<dbReference type="CDD" id="cd07989">
    <property type="entry name" value="LPLAT_AGPAT-like"/>
    <property type="match status" value="1"/>
</dbReference>
<dbReference type="Proteomes" id="UP000199302">
    <property type="component" value="Unassembled WGS sequence"/>
</dbReference>
<keyword evidence="3 6" id="KW-0012">Acyltransferase</keyword>
<evidence type="ECO:0000256" key="3">
    <source>
        <dbReference type="ARBA" id="ARBA00023315"/>
    </source>
</evidence>
<dbReference type="GO" id="GO:0003841">
    <property type="term" value="F:1-acylglycerol-3-phosphate O-acyltransferase activity"/>
    <property type="evidence" value="ECO:0007669"/>
    <property type="project" value="TreeGrafter"/>
</dbReference>
<comment type="pathway">
    <text evidence="1">Lipid metabolism.</text>
</comment>
<accession>A0A1I6D9Y4</accession>
<reference evidence="6 7" key="1">
    <citation type="submission" date="2016-10" db="EMBL/GenBank/DDBJ databases">
        <authorList>
            <person name="de Groot N.N."/>
        </authorList>
    </citation>
    <scope>NUCLEOTIDE SEQUENCE [LARGE SCALE GENOMIC DNA]</scope>
    <source>
        <strain evidence="7">KMM 9023,NRIC 0796,JCM 17311,KCTC 23692</strain>
    </source>
</reference>
<dbReference type="RefSeq" id="WP_092077451.1">
    <property type="nucleotide sequence ID" value="NZ_FOYI01000002.1"/>
</dbReference>
<feature type="transmembrane region" description="Helical" evidence="4">
    <location>
        <begin position="12"/>
        <end position="32"/>
    </location>
</feature>
<evidence type="ECO:0000313" key="7">
    <source>
        <dbReference type="Proteomes" id="UP000199302"/>
    </source>
</evidence>
<gene>
    <name evidence="6" type="ORF">SAMN04515673_102491</name>
</gene>
<dbReference type="OrthoDB" id="5290997at2"/>
<protein>
    <submittedName>
        <fullName evidence="6">1-acyl-sn-glycerol-3-phosphate acyltransferase</fullName>
    </submittedName>
</protein>
<evidence type="ECO:0000256" key="1">
    <source>
        <dbReference type="ARBA" id="ARBA00005189"/>
    </source>
</evidence>
<evidence type="ECO:0000313" key="6">
    <source>
        <dbReference type="EMBL" id="SFR02295.1"/>
    </source>
</evidence>
<dbReference type="SUPFAM" id="SSF69593">
    <property type="entry name" value="Glycerol-3-phosphate (1)-acyltransferase"/>
    <property type="match status" value="1"/>
</dbReference>
<keyword evidence="4" id="KW-0472">Membrane</keyword>
<dbReference type="STRING" id="871652.SAMN04515673_102491"/>
<evidence type="ECO:0000259" key="5">
    <source>
        <dbReference type="SMART" id="SM00563"/>
    </source>
</evidence>
<dbReference type="SMART" id="SM00563">
    <property type="entry name" value="PlsC"/>
    <property type="match status" value="1"/>
</dbReference>
<dbReference type="PANTHER" id="PTHR10434:SF40">
    <property type="entry name" value="1-ACYL-SN-GLYCEROL-3-PHOSPHATE ACYLTRANSFERASE"/>
    <property type="match status" value="1"/>
</dbReference>